<dbReference type="Pfam" id="PF20815">
    <property type="entry name" value="GIY_YIG_2"/>
    <property type="match status" value="1"/>
</dbReference>
<dbReference type="InterPro" id="IPR049311">
    <property type="entry name" value="GIY_YIG_cat"/>
</dbReference>
<name>A0A382Z8E1_9ZZZZ</name>
<protein>
    <recommendedName>
        <fullName evidence="1">GIY-YIG catalytic domain-containing protein</fullName>
    </recommendedName>
</protein>
<reference evidence="2" key="1">
    <citation type="submission" date="2018-05" db="EMBL/GenBank/DDBJ databases">
        <authorList>
            <person name="Lanie J.A."/>
            <person name="Ng W.-L."/>
            <person name="Kazmierczak K.M."/>
            <person name="Andrzejewski T.M."/>
            <person name="Davidsen T.M."/>
            <person name="Wayne K.J."/>
            <person name="Tettelin H."/>
            <person name="Glass J.I."/>
            <person name="Rusch D."/>
            <person name="Podicherti R."/>
            <person name="Tsui H.-C.T."/>
            <person name="Winkler M.E."/>
        </authorList>
    </citation>
    <scope>NUCLEOTIDE SEQUENCE</scope>
</reference>
<dbReference type="AlphaFoldDB" id="A0A382Z8E1"/>
<proteinExistence type="predicted"/>
<feature type="domain" description="GIY-YIG catalytic" evidence="1">
    <location>
        <begin position="52"/>
        <end position="183"/>
    </location>
</feature>
<evidence type="ECO:0000313" key="2">
    <source>
        <dbReference type="EMBL" id="SVD91355.1"/>
    </source>
</evidence>
<dbReference type="EMBL" id="UINC01181590">
    <property type="protein sequence ID" value="SVD91355.1"/>
    <property type="molecule type" value="Genomic_DNA"/>
</dbReference>
<organism evidence="2">
    <name type="scientific">marine metagenome</name>
    <dbReference type="NCBI Taxonomy" id="408172"/>
    <lineage>
        <taxon>unclassified sequences</taxon>
        <taxon>metagenomes</taxon>
        <taxon>ecological metagenomes</taxon>
    </lineage>
</organism>
<evidence type="ECO:0000259" key="1">
    <source>
        <dbReference type="Pfam" id="PF20815"/>
    </source>
</evidence>
<gene>
    <name evidence="2" type="ORF">METZ01_LOCUS444209</name>
</gene>
<sequence>MEDKMDVNNIITNFIQKRKRFSDTSEFSDLPGIYAIFTNSGLLANIPDPIPNDKIIYIGKTEKSQRSRDANTHFSSGKTGSSTLRRSIGALFREQMKLIPIPRSEIDIIKGRKSLFKFDPDSEEKITDWMRSELSLSFYEYPRKKHEIKLLETQLIHRLTPMLNLSKNPDNPYKNLISNLRKECGAIAYGTSNSRGEA</sequence>
<accession>A0A382Z8E1</accession>